<sequence length="749" mass="82637">MATSHPEASDPSSPEFQIVLKALVDIYRPILEEDLKRAGDLDALGEEARQAPPDCEAELAAAQRLLGGFPDDEVVFALLPAQARELLGPIERWRWLLLHIRCCMIFGWLVCRRPRTFRLSAYYLYRYWLCVRQAVGTPVTPGHLTELERRDLDILVAALAKAYRPFVSDQLASIDFTAGLADAVADGQIDCDEGEEEAAAVFERLMTVDTTRALLGEKAFDAHCREPWFWFYQCWCMCATRFGCCLARAKNLIDVYRCLVRYWFCLRDCFRPLTCELSGPQGCIAEVVNPAIPALVVPIHGTAAGLGFVRYVLEWSTDNIVWHAANFVYPPVPPGNTVQGNSPVTGGLLAYLDSTLLNAGTYFVRLTVYGANQTLPPCGPIIFGVFKKDVRILGVDGNFTLDSTPFDPAARFIDHVPALCTRAAGDFEASFGTCLQIWGAAFVGGCDDSQKIKRYTLDYKPGYETDCATAGWSNFWTVEFSTAAQYRDINMRTDTSVLTANWVPDCLVQVPFPPYCLLSDPKALLSPSSWSSNVGGCQLSGLYTLRLVLEDTLGNSYCDTQRVWIDNKPITALVQINAVPKCADLFVSQFALPPDCSVPWPLPVSGIAYDEYIDDTLLPLTRPNDNFDYYVVSVEKQGGPTIPIPISIPLSGPPCFHGTSRVGDPGTRCGVPTVPTVIGTLTQFDLRAVDPTCRTSLPYPVPPGFALERGECCVYIFHLTVYDRTARPCGVSHATADWPVKICNDLPPV</sequence>
<gene>
    <name evidence="1" type="ORF">SAMN02982985_03303</name>
</gene>
<organism evidence="1 2">
    <name type="scientific">Rugamonas rubra</name>
    <dbReference type="NCBI Taxonomy" id="758825"/>
    <lineage>
        <taxon>Bacteria</taxon>
        <taxon>Pseudomonadati</taxon>
        <taxon>Pseudomonadota</taxon>
        <taxon>Betaproteobacteria</taxon>
        <taxon>Burkholderiales</taxon>
        <taxon>Oxalobacteraceae</taxon>
        <taxon>Telluria group</taxon>
        <taxon>Rugamonas</taxon>
    </lineage>
</organism>
<protein>
    <submittedName>
        <fullName evidence="1">Uncharacterized protein</fullName>
    </submittedName>
</protein>
<dbReference type="EMBL" id="FOTW01000015">
    <property type="protein sequence ID" value="SFM23563.1"/>
    <property type="molecule type" value="Genomic_DNA"/>
</dbReference>
<evidence type="ECO:0000313" key="2">
    <source>
        <dbReference type="Proteomes" id="UP000199470"/>
    </source>
</evidence>
<evidence type="ECO:0000313" key="1">
    <source>
        <dbReference type="EMBL" id="SFM23563.1"/>
    </source>
</evidence>
<dbReference type="STRING" id="758825.SAMN02982985_03303"/>
<dbReference type="OrthoDB" id="8866345at2"/>
<accession>A0A1I4P870</accession>
<name>A0A1I4P870_9BURK</name>
<keyword evidence="2" id="KW-1185">Reference proteome</keyword>
<proteinExistence type="predicted"/>
<dbReference type="Proteomes" id="UP000199470">
    <property type="component" value="Unassembled WGS sequence"/>
</dbReference>
<reference evidence="1 2" key="1">
    <citation type="submission" date="2016-10" db="EMBL/GenBank/DDBJ databases">
        <authorList>
            <person name="de Groot N.N."/>
        </authorList>
    </citation>
    <scope>NUCLEOTIDE SEQUENCE [LARGE SCALE GENOMIC DNA]</scope>
    <source>
        <strain evidence="1 2">ATCC 43154</strain>
    </source>
</reference>
<dbReference type="AlphaFoldDB" id="A0A1I4P870"/>
<dbReference type="RefSeq" id="WP_139236545.1">
    <property type="nucleotide sequence ID" value="NZ_FOTW01000015.1"/>
</dbReference>